<dbReference type="EMBL" id="AE017261">
    <property type="protein sequence ID" value="AAT43995.1"/>
    <property type="molecule type" value="Genomic_DNA"/>
</dbReference>
<dbReference type="EMBL" id="FWYE01000002">
    <property type="protein sequence ID" value="SMD30934.1"/>
    <property type="molecule type" value="Genomic_DNA"/>
</dbReference>
<dbReference type="KEGG" id="pto:PTO1410"/>
<dbReference type="AlphaFoldDB" id="Q6KZ57"/>
<accession>A0A8G2FWT0</accession>
<evidence type="ECO:0000313" key="3">
    <source>
        <dbReference type="Proteomes" id="UP000000438"/>
    </source>
</evidence>
<evidence type="ECO:0000313" key="4">
    <source>
        <dbReference type="Proteomes" id="UP000192315"/>
    </source>
</evidence>
<reference evidence="2 4" key="3">
    <citation type="submission" date="2017-04" db="EMBL/GenBank/DDBJ databases">
        <authorList>
            <person name="Varghese N."/>
            <person name="Submissions S."/>
        </authorList>
    </citation>
    <scope>NUCLEOTIDE SEQUENCE [LARGE SCALE GENOMIC DNA]</scope>
    <source>
        <strain evidence="2 4">DSM 9789</strain>
    </source>
</reference>
<dbReference type="RefSeq" id="WP_011178211.1">
    <property type="nucleotide sequence ID" value="NC_005877.1"/>
</dbReference>
<dbReference type="STRING" id="263820.PTO1410"/>
<name>Q6KZ57_PICTO</name>
<proteinExistence type="predicted"/>
<dbReference type="OrthoDB" id="55835at2157"/>
<dbReference type="PaxDb" id="263820-PTO1410"/>
<dbReference type="InParanoid" id="Q6KZ57"/>
<accession>Q6KZ57</accession>
<organism evidence="1 3">
    <name type="scientific">Picrophilus torridus (strain ATCC 700027 / DSM 9790 / JCM 10055 / NBRC 100828 / KAW 2/3)</name>
    <dbReference type="NCBI Taxonomy" id="1122961"/>
    <lineage>
        <taxon>Archaea</taxon>
        <taxon>Methanobacteriati</taxon>
        <taxon>Thermoplasmatota</taxon>
        <taxon>Thermoplasmata</taxon>
        <taxon>Thermoplasmatales</taxon>
        <taxon>Picrophilaceae</taxon>
        <taxon>Picrophilus</taxon>
    </lineage>
</organism>
<reference evidence="1" key="2">
    <citation type="submission" date="2004-02" db="EMBL/GenBank/DDBJ databases">
        <authorList>
            <person name="Fuetterer O."/>
            <person name="Angelov A."/>
            <person name="Liesegang H."/>
            <person name="Gottschalk G."/>
            <person name="Schleper C."/>
            <person name="Schepers B."/>
            <person name="Dock C."/>
            <person name="Antranikian G."/>
            <person name="Liebl W."/>
        </authorList>
    </citation>
    <scope>NUCLEOTIDE SEQUENCE</scope>
    <source>
        <strain evidence="1">DSM 9790</strain>
    </source>
</reference>
<dbReference type="eggNOG" id="arCOG05405">
    <property type="taxonomic scope" value="Archaea"/>
</dbReference>
<keyword evidence="4" id="KW-1185">Reference proteome</keyword>
<reference evidence="1 3" key="1">
    <citation type="journal article" date="2004" name="Proc. Natl. Acad. Sci. U.S.A.">
        <title>Genome sequence of Picrophilus torridus and its implications for life around pH 0.</title>
        <authorList>
            <person name="Futterer O."/>
            <person name="Angelov A."/>
            <person name="Liesegang H."/>
            <person name="Gottschalk G."/>
            <person name="Schleper C."/>
            <person name="Schepers B."/>
            <person name="Dock C."/>
            <person name="Antranikian G."/>
            <person name="Liebl W."/>
        </authorList>
    </citation>
    <scope>NUCLEOTIDE SEQUENCE [LARGE SCALE GENOMIC DNA]</scope>
    <source>
        <strain evidence="3">ATCC 700027 / DSM 9790 / JCM 10055 / NBRC 100828</strain>
        <strain evidence="1">DSM 9790</strain>
    </source>
</reference>
<dbReference type="HOGENOM" id="CLU_2565913_0_0_2"/>
<evidence type="ECO:0000313" key="2">
    <source>
        <dbReference type="EMBL" id="SMD30934.1"/>
    </source>
</evidence>
<dbReference type="GeneID" id="2844054"/>
<dbReference type="Proteomes" id="UP000000438">
    <property type="component" value="Chromosome"/>
</dbReference>
<dbReference type="Proteomes" id="UP000192315">
    <property type="component" value="Unassembled WGS sequence"/>
</dbReference>
<protein>
    <submittedName>
        <fullName evidence="1">Uncharacterized protein</fullName>
    </submittedName>
</protein>
<evidence type="ECO:0000313" key="1">
    <source>
        <dbReference type="EMBL" id="AAT43995.1"/>
    </source>
</evidence>
<gene>
    <name evidence="1" type="ordered locus">PTO1410</name>
    <name evidence="2" type="ORF">SAMN02745355_0852</name>
</gene>
<sequence length="82" mass="9717">MGIEECFNELKDDEISAAECIHCLLKHGEVVIYDDELKRLKLGREVYDKSYVDQMKRISEILGINSFRSYTEKDKEYNLTMY</sequence>